<name>A0A0L7K207_OPEBR</name>
<dbReference type="Gene3D" id="3.60.10.10">
    <property type="entry name" value="Endonuclease/exonuclease/phosphatase"/>
    <property type="match status" value="1"/>
</dbReference>
<dbReference type="InterPro" id="IPR005135">
    <property type="entry name" value="Endo/exonuclease/phosphatase"/>
</dbReference>
<evidence type="ECO:0000313" key="3">
    <source>
        <dbReference type="EMBL" id="KOB51851.1"/>
    </source>
</evidence>
<proteinExistence type="predicted"/>
<feature type="non-terminal residue" evidence="3">
    <location>
        <position position="482"/>
    </location>
</feature>
<evidence type="ECO:0000256" key="1">
    <source>
        <dbReference type="SAM" id="Coils"/>
    </source>
</evidence>
<keyword evidence="4" id="KW-1185">Reference proteome</keyword>
<comment type="caution">
    <text evidence="3">The sequence shown here is derived from an EMBL/GenBank/DDBJ whole genome shotgun (WGS) entry which is preliminary data.</text>
</comment>
<evidence type="ECO:0000313" key="4">
    <source>
        <dbReference type="Proteomes" id="UP000037510"/>
    </source>
</evidence>
<dbReference type="Pfam" id="PF03372">
    <property type="entry name" value="Exo_endo_phos"/>
    <property type="match status" value="1"/>
</dbReference>
<dbReference type="InterPro" id="IPR036691">
    <property type="entry name" value="Endo/exonu/phosph_ase_sf"/>
</dbReference>
<reference evidence="3 4" key="1">
    <citation type="journal article" date="2015" name="Genome Biol. Evol.">
        <title>The genome of winter moth (Operophtera brumata) provides a genomic perspective on sexual dimorphism and phenology.</title>
        <authorList>
            <person name="Derks M.F."/>
            <person name="Smit S."/>
            <person name="Salis L."/>
            <person name="Schijlen E."/>
            <person name="Bossers A."/>
            <person name="Mateman C."/>
            <person name="Pijl A.S."/>
            <person name="de Ridder D."/>
            <person name="Groenen M.A."/>
            <person name="Visser M.E."/>
            <person name="Megens H.J."/>
        </authorList>
    </citation>
    <scope>NUCLEOTIDE SEQUENCE [LARGE SCALE GENOMIC DNA]</scope>
    <source>
        <strain evidence="3">WM2013NL</strain>
        <tissue evidence="3">Head and thorax</tissue>
    </source>
</reference>
<sequence>MSQNTIIINEFLTFCQNKIDTLDEISIAQICVTNFTDSEIETGKSVLFKAMPGESRNVTRKGEDKNKKNVKDIIKLFKETDPTLQPSFVAKDLSRLPALSFESIDISRFLKDMACMKSELQNLRNEAATKAEMTSLQTTISTDLNNLRSCLKTHRIVSTNEKNKCNLPANVPITADTSSITTTPTRNLSKECSDKRLLCVPAPLVRPSSRSGGQVQVHTPSYRDIIENGSELTASRNNNDEEGFKMVIHKKRKLNSNKCGTAKRPTKILVAELTSAIYISRLNKCTTANDIKEHITERGECCTDVQSLTQHRETEFNSFKITISRSKLPVFLSSDFWPEGIKFRMFREFAPRVDSLDQIREICKCADIIALQETWLWPHDLDFVSQIDPDFDSIAKSSMDTSVGVIRGRPHGGMALLWNKTKFAKVSVIECSSDRLQAVQITVVNDPDNLPEFTNCLAKISSAMEESQVPAAYIIGDFNAHP</sequence>
<dbReference type="Proteomes" id="UP000037510">
    <property type="component" value="Unassembled WGS sequence"/>
</dbReference>
<accession>A0A0L7K207</accession>
<dbReference type="AlphaFoldDB" id="A0A0L7K207"/>
<protein>
    <submittedName>
        <fullName evidence="3">Mutant cadherin</fullName>
    </submittedName>
</protein>
<dbReference type="EMBL" id="JTDY01017372">
    <property type="protein sequence ID" value="KOB51851.1"/>
    <property type="molecule type" value="Genomic_DNA"/>
</dbReference>
<keyword evidence="1" id="KW-0175">Coiled coil</keyword>
<dbReference type="SUPFAM" id="SSF56219">
    <property type="entry name" value="DNase I-like"/>
    <property type="match status" value="1"/>
</dbReference>
<dbReference type="GO" id="GO:0003824">
    <property type="term" value="F:catalytic activity"/>
    <property type="evidence" value="ECO:0007669"/>
    <property type="project" value="InterPro"/>
</dbReference>
<feature type="domain" description="Endonuclease/exonuclease/phosphatase" evidence="2">
    <location>
        <begin position="350"/>
        <end position="482"/>
    </location>
</feature>
<evidence type="ECO:0000259" key="2">
    <source>
        <dbReference type="Pfam" id="PF03372"/>
    </source>
</evidence>
<gene>
    <name evidence="3" type="ORF">OBRU01_27038</name>
</gene>
<organism evidence="3 4">
    <name type="scientific">Operophtera brumata</name>
    <name type="common">Winter moth</name>
    <name type="synonym">Phalaena brumata</name>
    <dbReference type="NCBI Taxonomy" id="104452"/>
    <lineage>
        <taxon>Eukaryota</taxon>
        <taxon>Metazoa</taxon>
        <taxon>Ecdysozoa</taxon>
        <taxon>Arthropoda</taxon>
        <taxon>Hexapoda</taxon>
        <taxon>Insecta</taxon>
        <taxon>Pterygota</taxon>
        <taxon>Neoptera</taxon>
        <taxon>Endopterygota</taxon>
        <taxon>Lepidoptera</taxon>
        <taxon>Glossata</taxon>
        <taxon>Ditrysia</taxon>
        <taxon>Geometroidea</taxon>
        <taxon>Geometridae</taxon>
        <taxon>Larentiinae</taxon>
        <taxon>Operophtera</taxon>
    </lineage>
</organism>
<feature type="coiled-coil region" evidence="1">
    <location>
        <begin position="106"/>
        <end position="133"/>
    </location>
</feature>